<keyword evidence="10" id="KW-1185">Reference proteome</keyword>
<protein>
    <recommendedName>
        <fullName evidence="11">Target of Myb protein 1</fullName>
    </recommendedName>
</protein>
<feature type="compositionally biased region" description="Polar residues" evidence="6">
    <location>
        <begin position="278"/>
        <end position="289"/>
    </location>
</feature>
<keyword evidence="4" id="KW-0653">Protein transport</keyword>
<dbReference type="GO" id="GO:0035091">
    <property type="term" value="F:phosphatidylinositol binding"/>
    <property type="evidence" value="ECO:0007669"/>
    <property type="project" value="InterPro"/>
</dbReference>
<feature type="domain" description="VHS" evidence="7">
    <location>
        <begin position="12"/>
        <end position="141"/>
    </location>
</feature>
<dbReference type="InterPro" id="IPR008942">
    <property type="entry name" value="ENTH_VHS"/>
</dbReference>
<dbReference type="InterPro" id="IPR002014">
    <property type="entry name" value="VHS_dom"/>
</dbReference>
<evidence type="ECO:0000256" key="2">
    <source>
        <dbReference type="ARBA" id="ARBA00007708"/>
    </source>
</evidence>
<evidence type="ECO:0000256" key="1">
    <source>
        <dbReference type="ARBA" id="ARBA00004170"/>
    </source>
</evidence>
<accession>A0AAN7RNY8</accession>
<evidence type="ECO:0000313" key="9">
    <source>
        <dbReference type="EMBL" id="KAK4803298.1"/>
    </source>
</evidence>
<dbReference type="InterPro" id="IPR014645">
    <property type="entry name" value="TOM1"/>
</dbReference>
<comment type="subcellular location">
    <subcellularLocation>
        <location evidence="1">Membrane</location>
        <topology evidence="1">Peripheral membrane protein</topology>
    </subcellularLocation>
</comment>
<evidence type="ECO:0000256" key="3">
    <source>
        <dbReference type="ARBA" id="ARBA00022448"/>
    </source>
</evidence>
<dbReference type="PANTHER" id="PTHR45898:SF14">
    <property type="entry name" value="TOM1-LIKE PROTEIN 4"/>
    <property type="match status" value="1"/>
</dbReference>
<dbReference type="Proteomes" id="UP001346149">
    <property type="component" value="Unassembled WGS sequence"/>
</dbReference>
<feature type="compositionally biased region" description="Low complexity" evidence="6">
    <location>
        <begin position="428"/>
        <end position="456"/>
    </location>
</feature>
<dbReference type="Pfam" id="PF00790">
    <property type="entry name" value="VHS"/>
    <property type="match status" value="1"/>
</dbReference>
<dbReference type="InterPro" id="IPR038425">
    <property type="entry name" value="GAT_sf"/>
</dbReference>
<dbReference type="GO" id="GO:0043130">
    <property type="term" value="F:ubiquitin binding"/>
    <property type="evidence" value="ECO:0007669"/>
    <property type="project" value="InterPro"/>
</dbReference>
<feature type="compositionally biased region" description="Basic and acidic residues" evidence="6">
    <location>
        <begin position="291"/>
        <end position="301"/>
    </location>
</feature>
<evidence type="ECO:0000256" key="5">
    <source>
        <dbReference type="ARBA" id="ARBA00023136"/>
    </source>
</evidence>
<dbReference type="Gene3D" id="1.20.58.160">
    <property type="match status" value="1"/>
</dbReference>
<sequence length="513" mass="55825">MATNAAAYAERAMSDKLNGPDWAVNIELCDIINLDPRQAKDALKILKKRLTNKNPKIQLLALFLLETLSKNCGENVFQQIAERGILQEMVKMVKKKPELNVREKILTLIDTWQEALGGSGARYPQYYSAYNELQAAGVEFPPREENSVPIFTPPQPQSISAVHHPPISAFEDEQAIHDSLQSDASGLGLAEMKNAEDMADVLMEMLGALDCRKPEALKEEIIVELVDECVSYQRRVMLLVNSTVDEELLCRGLALNDVIQRVLNRHDEIAHGTSNAGIGAITETSNMPNVSHEDVESKDEFSQLSHRSSSRDSGLSQKPINSKPEPSWIDGILPPPPPPHLNGSSDPGVVDYLSGDLYASAESPHKPSSPFSIPSPSNATTASPSLTPTVKPSPSPQPIFYEPQPAATSREVSPGAWAIPPPPSRYNQRQQFFQQQQQQGGLPGSSHSSSSSSSSSYDSLVNHAQRLSLNSPTQPKPRKQEDALFKDLVDFAKAKSASSGSSSKPSSGLSFGC</sequence>
<keyword evidence="5" id="KW-0472">Membrane</keyword>
<proteinExistence type="inferred from homology"/>
<dbReference type="InterPro" id="IPR004152">
    <property type="entry name" value="GAT_dom"/>
</dbReference>
<dbReference type="PANTHER" id="PTHR45898">
    <property type="entry name" value="TOM1-LIKE PROTEIN"/>
    <property type="match status" value="1"/>
</dbReference>
<keyword evidence="3" id="KW-0813">Transport</keyword>
<dbReference type="Gene3D" id="1.25.40.90">
    <property type="match status" value="1"/>
</dbReference>
<dbReference type="SUPFAM" id="SSF89009">
    <property type="entry name" value="GAT-like domain"/>
    <property type="match status" value="1"/>
</dbReference>
<dbReference type="Pfam" id="PF03127">
    <property type="entry name" value="GAT"/>
    <property type="match status" value="1"/>
</dbReference>
<feature type="region of interest" description="Disordered" evidence="6">
    <location>
        <begin position="278"/>
        <end position="484"/>
    </location>
</feature>
<evidence type="ECO:0000256" key="4">
    <source>
        <dbReference type="ARBA" id="ARBA00022927"/>
    </source>
</evidence>
<comment type="caution">
    <text evidence="9">The sequence shown here is derived from an EMBL/GenBank/DDBJ whole genome shotgun (WGS) entry which is preliminary data.</text>
</comment>
<dbReference type="GO" id="GO:0005737">
    <property type="term" value="C:cytoplasm"/>
    <property type="evidence" value="ECO:0007669"/>
    <property type="project" value="UniProtKB-ARBA"/>
</dbReference>
<reference evidence="9 10" key="1">
    <citation type="journal article" date="2023" name="Hortic Res">
        <title>Pangenome of water caltrop reveals structural variations and asymmetric subgenome divergence after allopolyploidization.</title>
        <authorList>
            <person name="Zhang X."/>
            <person name="Chen Y."/>
            <person name="Wang L."/>
            <person name="Yuan Y."/>
            <person name="Fang M."/>
            <person name="Shi L."/>
            <person name="Lu R."/>
            <person name="Comes H.P."/>
            <person name="Ma Y."/>
            <person name="Chen Y."/>
            <person name="Huang G."/>
            <person name="Zhou Y."/>
            <person name="Zheng Z."/>
            <person name="Qiu Y."/>
        </authorList>
    </citation>
    <scope>NUCLEOTIDE SEQUENCE [LARGE SCALE GENOMIC DNA]</scope>
    <source>
        <strain evidence="9">F231</strain>
    </source>
</reference>
<evidence type="ECO:0000313" key="10">
    <source>
        <dbReference type="Proteomes" id="UP001346149"/>
    </source>
</evidence>
<evidence type="ECO:0000259" key="8">
    <source>
        <dbReference type="PROSITE" id="PS50909"/>
    </source>
</evidence>
<dbReference type="GO" id="GO:0016020">
    <property type="term" value="C:membrane"/>
    <property type="evidence" value="ECO:0007669"/>
    <property type="project" value="UniProtKB-SubCell"/>
</dbReference>
<comment type="similarity">
    <text evidence="2">Belongs to the TOM1 family.</text>
</comment>
<dbReference type="EMBL" id="JAXQNO010000002">
    <property type="protein sequence ID" value="KAK4803298.1"/>
    <property type="molecule type" value="Genomic_DNA"/>
</dbReference>
<evidence type="ECO:0008006" key="11">
    <source>
        <dbReference type="Google" id="ProtNLM"/>
    </source>
</evidence>
<feature type="compositionally biased region" description="Low complexity" evidence="6">
    <location>
        <begin position="302"/>
        <end position="317"/>
    </location>
</feature>
<feature type="region of interest" description="Disordered" evidence="6">
    <location>
        <begin position="494"/>
        <end position="513"/>
    </location>
</feature>
<dbReference type="CDD" id="cd03561">
    <property type="entry name" value="VHS"/>
    <property type="match status" value="1"/>
</dbReference>
<dbReference type="GO" id="GO:0043328">
    <property type="term" value="P:protein transport to vacuole involved in ubiquitin-dependent protein catabolic process via the multivesicular body sorting pathway"/>
    <property type="evidence" value="ECO:0007669"/>
    <property type="project" value="InterPro"/>
</dbReference>
<dbReference type="CDD" id="cd14231">
    <property type="entry name" value="GAT_GGA-like_plant"/>
    <property type="match status" value="1"/>
</dbReference>
<dbReference type="PIRSF" id="PIRSF036948">
    <property type="entry name" value="TOM1"/>
    <property type="match status" value="1"/>
</dbReference>
<feature type="domain" description="GAT" evidence="8">
    <location>
        <begin position="183"/>
        <end position="271"/>
    </location>
</feature>
<dbReference type="FunFam" id="1.25.40.90:FF:000028">
    <property type="entry name" value="TOM1-like protein 2"/>
    <property type="match status" value="1"/>
</dbReference>
<gene>
    <name evidence="9" type="ORF">SAY86_001501</name>
</gene>
<name>A0AAN7RNY8_TRANT</name>
<dbReference type="SMART" id="SM00288">
    <property type="entry name" value="VHS"/>
    <property type="match status" value="1"/>
</dbReference>
<dbReference type="SUPFAM" id="SSF48464">
    <property type="entry name" value="ENTH/VHS domain"/>
    <property type="match status" value="1"/>
</dbReference>
<dbReference type="PROSITE" id="PS50909">
    <property type="entry name" value="GAT"/>
    <property type="match status" value="1"/>
</dbReference>
<feature type="compositionally biased region" description="Low complexity" evidence="6">
    <location>
        <begin position="366"/>
        <end position="389"/>
    </location>
</feature>
<organism evidence="9 10">
    <name type="scientific">Trapa natans</name>
    <name type="common">Water chestnut</name>
    <dbReference type="NCBI Taxonomy" id="22666"/>
    <lineage>
        <taxon>Eukaryota</taxon>
        <taxon>Viridiplantae</taxon>
        <taxon>Streptophyta</taxon>
        <taxon>Embryophyta</taxon>
        <taxon>Tracheophyta</taxon>
        <taxon>Spermatophyta</taxon>
        <taxon>Magnoliopsida</taxon>
        <taxon>eudicotyledons</taxon>
        <taxon>Gunneridae</taxon>
        <taxon>Pentapetalae</taxon>
        <taxon>rosids</taxon>
        <taxon>malvids</taxon>
        <taxon>Myrtales</taxon>
        <taxon>Lythraceae</taxon>
        <taxon>Trapa</taxon>
    </lineage>
</organism>
<dbReference type="AlphaFoldDB" id="A0AAN7RNY8"/>
<dbReference type="InterPro" id="IPR044836">
    <property type="entry name" value="TOL_plant"/>
</dbReference>
<evidence type="ECO:0000259" key="7">
    <source>
        <dbReference type="PROSITE" id="PS50179"/>
    </source>
</evidence>
<dbReference type="PROSITE" id="PS50179">
    <property type="entry name" value="VHS"/>
    <property type="match status" value="1"/>
</dbReference>
<evidence type="ECO:0000256" key="6">
    <source>
        <dbReference type="SAM" id="MobiDB-lite"/>
    </source>
</evidence>